<dbReference type="PROSITE" id="PS00430">
    <property type="entry name" value="TONB_DEPENDENT_REC_1"/>
    <property type="match status" value="1"/>
</dbReference>
<dbReference type="STRING" id="171383.AKJ31_14365"/>
<dbReference type="PANTHER" id="PTHR30069">
    <property type="entry name" value="TONB-DEPENDENT OUTER MEMBRANE RECEPTOR"/>
    <property type="match status" value="1"/>
</dbReference>
<dbReference type="Gene3D" id="2.40.170.20">
    <property type="entry name" value="TonB-dependent receptor, beta-barrel domain"/>
    <property type="match status" value="1"/>
</dbReference>
<evidence type="ECO:0000256" key="5">
    <source>
        <dbReference type="ARBA" id="ARBA00022729"/>
    </source>
</evidence>
<feature type="short sequence motif" description="TonB box" evidence="11">
    <location>
        <begin position="28"/>
        <end position="34"/>
    </location>
</feature>
<dbReference type="InterPro" id="IPR010916">
    <property type="entry name" value="TonB_box_CS"/>
</dbReference>
<dbReference type="InterPro" id="IPR000531">
    <property type="entry name" value="Beta-barrel_TonB"/>
</dbReference>
<comment type="similarity">
    <text evidence="10 12">Belongs to the TonB-dependent receptor family.</text>
</comment>
<evidence type="ECO:0000256" key="8">
    <source>
        <dbReference type="ARBA" id="ARBA00023136"/>
    </source>
</evidence>
<dbReference type="CDD" id="cd01347">
    <property type="entry name" value="ligand_gated_channel"/>
    <property type="match status" value="1"/>
</dbReference>
<dbReference type="GO" id="GO:0009279">
    <property type="term" value="C:cell outer membrane"/>
    <property type="evidence" value="ECO:0007669"/>
    <property type="project" value="UniProtKB-SubCell"/>
</dbReference>
<evidence type="ECO:0000256" key="7">
    <source>
        <dbReference type="ARBA" id="ARBA00023077"/>
    </source>
</evidence>
<dbReference type="AlphaFoldDB" id="A0A0M0HYF4"/>
<evidence type="ECO:0000256" key="10">
    <source>
        <dbReference type="PROSITE-ProRule" id="PRU01360"/>
    </source>
</evidence>
<keyword evidence="2 10" id="KW-0813">Transport</keyword>
<dbReference type="Pfam" id="PF00593">
    <property type="entry name" value="TonB_dep_Rec_b-barrel"/>
    <property type="match status" value="1"/>
</dbReference>
<dbReference type="RefSeq" id="WP_053409804.1">
    <property type="nucleotide sequence ID" value="NZ_LHPI01000013.1"/>
</dbReference>
<evidence type="ECO:0000256" key="1">
    <source>
        <dbReference type="ARBA" id="ARBA00004571"/>
    </source>
</evidence>
<dbReference type="Gene3D" id="2.170.130.10">
    <property type="entry name" value="TonB-dependent receptor, plug domain"/>
    <property type="match status" value="1"/>
</dbReference>
<dbReference type="GO" id="GO:0015889">
    <property type="term" value="P:cobalamin transport"/>
    <property type="evidence" value="ECO:0007669"/>
    <property type="project" value="TreeGrafter"/>
</dbReference>
<dbReference type="OrthoDB" id="9764669at2"/>
<dbReference type="PATRIC" id="fig|171383.3.peg.2935"/>
<evidence type="ECO:0000256" key="4">
    <source>
        <dbReference type="ARBA" id="ARBA00022692"/>
    </source>
</evidence>
<keyword evidence="3 10" id="KW-1134">Transmembrane beta strand</keyword>
<dbReference type="InterPro" id="IPR012910">
    <property type="entry name" value="Plug_dom"/>
</dbReference>
<dbReference type="GO" id="GO:0006811">
    <property type="term" value="P:monoatomic ion transport"/>
    <property type="evidence" value="ECO:0007669"/>
    <property type="project" value="UniProtKB-KW"/>
</dbReference>
<evidence type="ECO:0000256" key="6">
    <source>
        <dbReference type="ARBA" id="ARBA00023065"/>
    </source>
</evidence>
<feature type="domain" description="TonB-dependent receptor-like beta-barrel" evidence="14">
    <location>
        <begin position="168"/>
        <end position="581"/>
    </location>
</feature>
<evidence type="ECO:0000256" key="3">
    <source>
        <dbReference type="ARBA" id="ARBA00022452"/>
    </source>
</evidence>
<organism evidence="16 17">
    <name type="scientific">Vibrio hepatarius</name>
    <dbReference type="NCBI Taxonomy" id="171383"/>
    <lineage>
        <taxon>Bacteria</taxon>
        <taxon>Pseudomonadati</taxon>
        <taxon>Pseudomonadota</taxon>
        <taxon>Gammaproteobacteria</taxon>
        <taxon>Vibrionales</taxon>
        <taxon>Vibrionaceae</taxon>
        <taxon>Vibrio</taxon>
        <taxon>Vibrio oreintalis group</taxon>
    </lineage>
</organism>
<dbReference type="Proteomes" id="UP000037530">
    <property type="component" value="Unassembled WGS sequence"/>
</dbReference>
<evidence type="ECO:0000313" key="17">
    <source>
        <dbReference type="Proteomes" id="UP000037530"/>
    </source>
</evidence>
<dbReference type="Pfam" id="PF07715">
    <property type="entry name" value="Plug"/>
    <property type="match status" value="1"/>
</dbReference>
<comment type="subcellular location">
    <subcellularLocation>
        <location evidence="1 10">Cell outer membrane</location>
        <topology evidence="1 10">Multi-pass membrane protein</topology>
    </subcellularLocation>
</comment>
<keyword evidence="5 13" id="KW-0732">Signal</keyword>
<dbReference type="PROSITE" id="PS52016">
    <property type="entry name" value="TONB_DEPENDENT_REC_3"/>
    <property type="match status" value="1"/>
</dbReference>
<dbReference type="EMBL" id="LHPI01000013">
    <property type="protein sequence ID" value="KOO06887.1"/>
    <property type="molecule type" value="Genomic_DNA"/>
</dbReference>
<evidence type="ECO:0000313" key="16">
    <source>
        <dbReference type="EMBL" id="KOO06887.1"/>
    </source>
</evidence>
<dbReference type="PANTHER" id="PTHR30069:SF53">
    <property type="entry name" value="COLICIN I RECEPTOR-RELATED"/>
    <property type="match status" value="1"/>
</dbReference>
<feature type="signal peptide" evidence="13">
    <location>
        <begin position="1"/>
        <end position="20"/>
    </location>
</feature>
<keyword evidence="7 11" id="KW-0798">TonB box</keyword>
<keyword evidence="17" id="KW-1185">Reference proteome</keyword>
<keyword evidence="9 10" id="KW-0998">Cell outer membrane</keyword>
<gene>
    <name evidence="16" type="ORF">AKJ31_14365</name>
</gene>
<dbReference type="InterPro" id="IPR037066">
    <property type="entry name" value="Plug_dom_sf"/>
</dbReference>
<protein>
    <recommendedName>
        <fullName evidence="18">Cobalamin receptor</fullName>
    </recommendedName>
</protein>
<evidence type="ECO:0000259" key="15">
    <source>
        <dbReference type="Pfam" id="PF07715"/>
    </source>
</evidence>
<reference evidence="17" key="1">
    <citation type="submission" date="2015-08" db="EMBL/GenBank/DDBJ databases">
        <title>Vibrio galatheae sp. nov., a novel member of the Vibrionaceae family isolated from the Solomon Islands.</title>
        <authorList>
            <person name="Giubergia S."/>
            <person name="Machado H."/>
            <person name="Mateiu R.V."/>
            <person name="Gram L."/>
        </authorList>
    </citation>
    <scope>NUCLEOTIDE SEQUENCE [LARGE SCALE GENOMIC DNA]</scope>
    <source>
        <strain evidence="17">DSM 19134</strain>
    </source>
</reference>
<keyword evidence="8 10" id="KW-0472">Membrane</keyword>
<dbReference type="InterPro" id="IPR036942">
    <property type="entry name" value="Beta-barrel_TonB_sf"/>
</dbReference>
<evidence type="ECO:0008006" key="18">
    <source>
        <dbReference type="Google" id="ProtNLM"/>
    </source>
</evidence>
<sequence length="607" mass="66347">MKYTLIASAIATLVSTSAFATATDTTETIVVTANRVEQGINEQLSPIDVISKEQIKDLKVESLAELLKRLPGIQVANNGGPGATSNFYIRGRSGRNVLVMINGIRVGSSTTGTANLNALPIKSVERIEILRGPRASVYGSDAVSGVINLITSEKGSDASSVSAGIGSKGRRDANASLATSSDNAWFSISANTQSADGYNVLPDSTNPVNTDDDGYNNTYATVDGGYQINDQLTVKGTAYYQNGKNDFDSGYTTGGADQSEDTTYNLGLVTEYQGSNLLSSLTVGHNKDKSESYGNGSDASDISTTRSVITWQNNYALNDSTNLMAGLEYNNEKVDNVSIDYVDDDRQTQSVYFGTSKSGEDYLIEGNVRLDDSDAYGTFTTYQLGAGYDIDDSHRLTAMYGTSYKAPTFNQLYWPRQCDVWGCYEGNANLEPEEAQSGEIALEANYDFADLRVAYHHSEIENMISSANSSLDNIGKAQVKGVEFVASFDTFGIYHEVSYDYLDAKNKDSDKQLVRRARNSAKWNMSYEISDFKFDVSYLYQGKRYNDASNKVELGGYSLTDIAMTYQITEQLSCGAKVGNVFDKEYETVKGFVTPERNYYANVTYDF</sequence>
<evidence type="ECO:0000256" key="2">
    <source>
        <dbReference type="ARBA" id="ARBA00022448"/>
    </source>
</evidence>
<evidence type="ECO:0000259" key="14">
    <source>
        <dbReference type="Pfam" id="PF00593"/>
    </source>
</evidence>
<accession>A0A0M0HYF4</accession>
<dbReference type="SUPFAM" id="SSF56935">
    <property type="entry name" value="Porins"/>
    <property type="match status" value="1"/>
</dbReference>
<name>A0A0M0HYF4_9VIBR</name>
<dbReference type="InterPro" id="IPR039426">
    <property type="entry name" value="TonB-dep_rcpt-like"/>
</dbReference>
<evidence type="ECO:0000256" key="12">
    <source>
        <dbReference type="RuleBase" id="RU003357"/>
    </source>
</evidence>
<keyword evidence="6" id="KW-0406">Ion transport</keyword>
<evidence type="ECO:0000256" key="13">
    <source>
        <dbReference type="SAM" id="SignalP"/>
    </source>
</evidence>
<evidence type="ECO:0000256" key="9">
    <source>
        <dbReference type="ARBA" id="ARBA00023237"/>
    </source>
</evidence>
<comment type="caution">
    <text evidence="16">The sequence shown here is derived from an EMBL/GenBank/DDBJ whole genome shotgun (WGS) entry which is preliminary data.</text>
</comment>
<feature type="domain" description="TonB-dependent receptor plug" evidence="15">
    <location>
        <begin position="42"/>
        <end position="146"/>
    </location>
</feature>
<evidence type="ECO:0000256" key="11">
    <source>
        <dbReference type="PROSITE-ProRule" id="PRU10143"/>
    </source>
</evidence>
<proteinExistence type="inferred from homology"/>
<feature type="chain" id="PRO_5005600490" description="Cobalamin receptor" evidence="13">
    <location>
        <begin position="21"/>
        <end position="607"/>
    </location>
</feature>
<keyword evidence="4 10" id="KW-0812">Transmembrane</keyword>